<proteinExistence type="predicted"/>
<name>B4CVT9_9BACT</name>
<dbReference type="EMBL" id="ABVL01000002">
    <property type="protein sequence ID" value="EDY21531.1"/>
    <property type="molecule type" value="Genomic_DNA"/>
</dbReference>
<evidence type="ECO:0008006" key="5">
    <source>
        <dbReference type="Google" id="ProtNLM"/>
    </source>
</evidence>
<dbReference type="Proteomes" id="UP000005824">
    <property type="component" value="Unassembled WGS sequence"/>
</dbReference>
<evidence type="ECO:0000313" key="3">
    <source>
        <dbReference type="EMBL" id="EDY21531.1"/>
    </source>
</evidence>
<keyword evidence="2" id="KW-0732">Signal</keyword>
<dbReference type="RefSeq" id="WP_006978103.1">
    <property type="nucleotide sequence ID" value="NZ_ABVL01000002.1"/>
</dbReference>
<dbReference type="STRING" id="497964.CfE428DRAFT_0776"/>
<dbReference type="AlphaFoldDB" id="B4CVT9"/>
<evidence type="ECO:0000256" key="2">
    <source>
        <dbReference type="SAM" id="SignalP"/>
    </source>
</evidence>
<keyword evidence="4" id="KW-1185">Reference proteome</keyword>
<gene>
    <name evidence="3" type="ORF">CfE428DRAFT_0776</name>
</gene>
<comment type="caution">
    <text evidence="3">The sequence shown here is derived from an EMBL/GenBank/DDBJ whole genome shotgun (WGS) entry which is preliminary data.</text>
</comment>
<feature type="signal peptide" evidence="2">
    <location>
        <begin position="1"/>
        <end position="19"/>
    </location>
</feature>
<sequence length="784" mass="86791" precursor="true">MNSRFILLAAFLAPLVGFAEDLPVITGVEPQPLTAQVHRLTDALALLGSPLTKDEMDALTVAAAVADPESANAKIQAVLDPHCLFGVDINPEMRVKVVPGRAQPILVERGWATFLVKVANESGATSALNVYSPQAESVYSGGFVRNASDLKLRPRNGNAEPIKAADLWLDLQTFDKPPLKATLSGLRLEYRLVSLYSRDAGQREATLSVDVGQGTQDLGFRSEMPVLFTAKPAREIELRVHDEHGVPTTGSFLIHDQAQRVYPSTAKRLAPDFGFQPQIYRADGDKIRLPDGNYTIEFSRGPESIPETRPVHVDAGTSELAFQVRRWIDLAQLGWWSGDHHIHAAGCAHYTNPTEGVLAQDMMRHCLGEDLKVGCNLTWGPCFDYQKQFFTGHEDKVSQFPYLLRYDIEVSGFGSHRSGHLCLLRLRDQIYPGGDSKNHWPTLGLNTLRWAKAQGALVGPAHSGWGLQPIPEDDPQRLSPKNPTRTTTELPNYIIPPFSGIGANEYIVDVTHKLPGPDGKPTPAVDFMSMVDTPYPWELNIWYHTLNVGFRTRISGETDFPCIYGERVGLGRSYVKLPPKWSYEDWCEGIRAGRNYVSDGFSHLLDFRVNGAQMGEEGSELRLPAPAQVHVTARVAGHLNPAPNEEIRQAPVGQKPYWNIERARIADSQTVPVEVIVNGQSLGTQRIAANGTLQDVVFDVPIEGSSWVALRILPSSHTNPIFVLVDGQPIRASKRSAEWCRKCVDQCWSQKERTYAAAELPDARAAYDHAREVYDRLITECTAN</sequence>
<reference evidence="3 4" key="1">
    <citation type="journal article" date="2011" name="J. Bacteriol.">
        <title>Genome sequence of Chthoniobacter flavus Ellin428, an aerobic heterotrophic soil bacterium.</title>
        <authorList>
            <person name="Kant R."/>
            <person name="van Passel M.W."/>
            <person name="Palva A."/>
            <person name="Lucas S."/>
            <person name="Lapidus A."/>
            <person name="Glavina Del Rio T."/>
            <person name="Dalin E."/>
            <person name="Tice H."/>
            <person name="Bruce D."/>
            <person name="Goodwin L."/>
            <person name="Pitluck S."/>
            <person name="Larimer F.W."/>
            <person name="Land M.L."/>
            <person name="Hauser L."/>
            <person name="Sangwan P."/>
            <person name="de Vos W.M."/>
            <person name="Janssen P.H."/>
            <person name="Smidt H."/>
        </authorList>
    </citation>
    <scope>NUCLEOTIDE SEQUENCE [LARGE SCALE GENOMIC DNA]</scope>
    <source>
        <strain evidence="3 4">Ellin428</strain>
    </source>
</reference>
<dbReference type="InParanoid" id="B4CVT9"/>
<accession>B4CVT9</accession>
<dbReference type="eggNOG" id="COG0613">
    <property type="taxonomic scope" value="Bacteria"/>
</dbReference>
<protein>
    <recommendedName>
        <fullName evidence="5">CehA/McbA family metallohydrolase</fullName>
    </recommendedName>
</protein>
<feature type="region of interest" description="Disordered" evidence="1">
    <location>
        <begin position="466"/>
        <end position="486"/>
    </location>
</feature>
<evidence type="ECO:0000313" key="4">
    <source>
        <dbReference type="Proteomes" id="UP000005824"/>
    </source>
</evidence>
<organism evidence="3 4">
    <name type="scientific">Chthoniobacter flavus Ellin428</name>
    <dbReference type="NCBI Taxonomy" id="497964"/>
    <lineage>
        <taxon>Bacteria</taxon>
        <taxon>Pseudomonadati</taxon>
        <taxon>Verrucomicrobiota</taxon>
        <taxon>Spartobacteria</taxon>
        <taxon>Chthoniobacterales</taxon>
        <taxon>Chthoniobacteraceae</taxon>
        <taxon>Chthoniobacter</taxon>
    </lineage>
</organism>
<evidence type="ECO:0000256" key="1">
    <source>
        <dbReference type="SAM" id="MobiDB-lite"/>
    </source>
</evidence>
<dbReference type="NCBIfam" id="NF038032">
    <property type="entry name" value="CehA_McbA_metalo"/>
    <property type="match status" value="1"/>
</dbReference>
<feature type="chain" id="PRO_5002802764" description="CehA/McbA family metallohydrolase" evidence="2">
    <location>
        <begin position="20"/>
        <end position="784"/>
    </location>
</feature>